<dbReference type="Proteomes" id="UP000185669">
    <property type="component" value="Unassembled WGS sequence"/>
</dbReference>
<keyword evidence="1 3" id="KW-0808">Transferase</keyword>
<evidence type="ECO:0000313" key="3">
    <source>
        <dbReference type="EMBL" id="SIQ31004.1"/>
    </source>
</evidence>
<dbReference type="SUPFAM" id="SSF53756">
    <property type="entry name" value="UDP-Glycosyltransferase/glycogen phosphorylase"/>
    <property type="match status" value="1"/>
</dbReference>
<keyword evidence="4" id="KW-1185">Reference proteome</keyword>
<dbReference type="OrthoDB" id="9775208at2"/>
<dbReference type="RefSeq" id="WP_076543931.1">
    <property type="nucleotide sequence ID" value="NZ_FTNC01000003.1"/>
</dbReference>
<dbReference type="GO" id="GO:0016757">
    <property type="term" value="F:glycosyltransferase activity"/>
    <property type="evidence" value="ECO:0007669"/>
    <property type="project" value="InterPro"/>
</dbReference>
<sequence>MNIMVFDVPAESGGALSILNDFYQEVIENDDKNINWIFVLSKPEYKEFDNITVLNFSWVKKSWFHRLYFDHFVAPKLVKKYNIDKIFSLQNVIIPKTDVEQILYAHQPLPFSGYKFNINENFKFWIYQNLISKKIYNSIKLANKVIVQTNWMKKACTEKADVKSDKIDVIPPKINLNIENTFDKNNKIKTFFYPAGASYYKNHRLIIEASKLLEASNINDYKIILTLNGNENKNIKELYKEVKKYNLPVEFAGRLERDEVFNLYTKSYLLFPSYIETFGLPMLEAKLHKTIILASDKAFSHEILDDYENAYFFDPFDAEELMKYMKKLLVGEISYKKVNSVSKSNNNSLYSEVIKKLN</sequence>
<dbReference type="PANTHER" id="PTHR46401:SF2">
    <property type="entry name" value="GLYCOSYLTRANSFERASE WBBK-RELATED"/>
    <property type="match status" value="1"/>
</dbReference>
<dbReference type="STRING" id="56779.SAMN05421834_10374"/>
<organism evidence="3 4">
    <name type="scientific">Halanaerobium kushneri</name>
    <dbReference type="NCBI Taxonomy" id="56779"/>
    <lineage>
        <taxon>Bacteria</taxon>
        <taxon>Bacillati</taxon>
        <taxon>Bacillota</taxon>
        <taxon>Clostridia</taxon>
        <taxon>Halanaerobiales</taxon>
        <taxon>Halanaerobiaceae</taxon>
        <taxon>Halanaerobium</taxon>
    </lineage>
</organism>
<protein>
    <submittedName>
        <fullName evidence="3">Glycosyltransferase involved in cell wall bisynthesis</fullName>
    </submittedName>
</protein>
<name>A0A1N6RQ56_9FIRM</name>
<accession>A0A1N6RQ56</accession>
<dbReference type="GO" id="GO:0009103">
    <property type="term" value="P:lipopolysaccharide biosynthetic process"/>
    <property type="evidence" value="ECO:0007669"/>
    <property type="project" value="TreeGrafter"/>
</dbReference>
<feature type="domain" description="Glycosyl transferase family 1" evidence="2">
    <location>
        <begin position="182"/>
        <end position="338"/>
    </location>
</feature>
<evidence type="ECO:0000313" key="4">
    <source>
        <dbReference type="Proteomes" id="UP000185669"/>
    </source>
</evidence>
<dbReference type="AlphaFoldDB" id="A0A1N6RQ56"/>
<evidence type="ECO:0000259" key="2">
    <source>
        <dbReference type="Pfam" id="PF00534"/>
    </source>
</evidence>
<dbReference type="Gene3D" id="3.40.50.2000">
    <property type="entry name" value="Glycogen Phosphorylase B"/>
    <property type="match status" value="2"/>
</dbReference>
<dbReference type="Pfam" id="PF00534">
    <property type="entry name" value="Glycos_transf_1"/>
    <property type="match status" value="1"/>
</dbReference>
<dbReference type="InterPro" id="IPR001296">
    <property type="entry name" value="Glyco_trans_1"/>
</dbReference>
<proteinExistence type="predicted"/>
<dbReference type="EMBL" id="FTNC01000003">
    <property type="protein sequence ID" value="SIQ31004.1"/>
    <property type="molecule type" value="Genomic_DNA"/>
</dbReference>
<reference evidence="4" key="1">
    <citation type="submission" date="2017-01" db="EMBL/GenBank/DDBJ databases">
        <authorList>
            <person name="Varghese N."/>
            <person name="Submissions S."/>
        </authorList>
    </citation>
    <scope>NUCLEOTIDE SEQUENCE [LARGE SCALE GENOMIC DNA]</scope>
    <source>
        <strain evidence="4">ATCC 700103</strain>
    </source>
</reference>
<dbReference type="PANTHER" id="PTHR46401">
    <property type="entry name" value="GLYCOSYLTRANSFERASE WBBK-RELATED"/>
    <property type="match status" value="1"/>
</dbReference>
<gene>
    <name evidence="3" type="ORF">SAMN05421834_10374</name>
</gene>
<evidence type="ECO:0000256" key="1">
    <source>
        <dbReference type="ARBA" id="ARBA00022679"/>
    </source>
</evidence>